<dbReference type="Pfam" id="PF24883">
    <property type="entry name" value="NPHP3_N"/>
    <property type="match status" value="1"/>
</dbReference>
<dbReference type="Proteomes" id="UP000701341">
    <property type="component" value="Unassembled WGS sequence"/>
</dbReference>
<evidence type="ECO:0000313" key="4">
    <source>
        <dbReference type="Proteomes" id="UP000701341"/>
    </source>
</evidence>
<name>A0A9P5GUB3_PENCR</name>
<evidence type="ECO:0000313" key="3">
    <source>
        <dbReference type="EMBL" id="KAF7526619.1"/>
    </source>
</evidence>
<dbReference type="InterPro" id="IPR027417">
    <property type="entry name" value="P-loop_NTPase"/>
</dbReference>
<dbReference type="AlphaFoldDB" id="A0A9P5GUB3"/>
<dbReference type="InterPro" id="IPR056884">
    <property type="entry name" value="NPHP3-like_N"/>
</dbReference>
<sequence>MNDKLWAEAYSRLSNKEQEVIARSLTADRGDIVLIPEILLRDVRVKREICDKKSWTFRCGDRTVQLRDTAGKVLDWLDKFKAAGDIASNVDPLHAGVPWAGIRFLIQGSSQARQNLQLALTEFYTIILRFLAQAAHVYEKSSLQRAFTAFWSPDDIQALENQCRELETRAEIEAQNCDRSASSEARKLLLELPMMKDLTDSISSTVTAIWKTLQEKEAGKILKWISEIPYEDHHKTIRKGRTANTGGWIFNHGQYKKWESSKRSTILWLHDIPGAGKTKHISRVIDHVTDHLSDNAIAYFYCNRYEASRRKPTHIRESFVKQLSTSPSGGAIQQALVDAYNENQRKGAASTKLSLEESESLVLALTKAYSETILILDALDETDVEDREDLMEAIDRLVYQCANLKVLISSRRDNDITRRLKLNANLSVEATDNRDDISKFVREKIEDAQQGRHRNKPISEKLRDEIVTTLLEKSEGMFQWAALQIKEILDLQLEKDIRERLGRLPRGLQAAYAAIFKRIKRSGGSMPEIADRAFQWVHFASEPISSDALVAFVSRDMADGKTKHADLDIHDVLDACCNLLDVDRHSGLCRFSHLSVQEYLEEHHYQTNRSVTGGSSHDGLAMVTIQCLLETNDIKIANETLAEASSLRYAAKF</sequence>
<keyword evidence="4" id="KW-1185">Reference proteome</keyword>
<dbReference type="Gene3D" id="3.40.50.300">
    <property type="entry name" value="P-loop containing nucleotide triphosphate hydrolases"/>
    <property type="match status" value="1"/>
</dbReference>
<dbReference type="SUPFAM" id="SSF52540">
    <property type="entry name" value="P-loop containing nucleoside triphosphate hydrolases"/>
    <property type="match status" value="1"/>
</dbReference>
<gene>
    <name evidence="3" type="ORF">PCG10_004010</name>
</gene>
<evidence type="ECO:0000259" key="2">
    <source>
        <dbReference type="Pfam" id="PF24883"/>
    </source>
</evidence>
<dbReference type="EMBL" id="JAAOZQ010000021">
    <property type="protein sequence ID" value="KAF7526619.1"/>
    <property type="molecule type" value="Genomic_DNA"/>
</dbReference>
<comment type="caution">
    <text evidence="3">The sequence shown here is derived from an EMBL/GenBank/DDBJ whole genome shotgun (WGS) entry which is preliminary data.</text>
</comment>
<accession>A0A9P5GUB3</accession>
<proteinExistence type="predicted"/>
<dbReference type="PANTHER" id="PTHR10039:SF16">
    <property type="entry name" value="GPI INOSITOL-DEACYLASE"/>
    <property type="match status" value="1"/>
</dbReference>
<feature type="domain" description="Nephrocystin 3-like N-terminal" evidence="2">
    <location>
        <begin position="244"/>
        <end position="411"/>
    </location>
</feature>
<reference evidence="3" key="1">
    <citation type="submission" date="2020-02" db="EMBL/GenBank/DDBJ databases">
        <authorList>
            <person name="Lichtner F.J."/>
        </authorList>
    </citation>
    <scope>NUCLEOTIDE SEQUENCE</scope>
    <source>
        <strain evidence="3">G10</strain>
    </source>
</reference>
<protein>
    <recommendedName>
        <fullName evidence="2">Nephrocystin 3-like N-terminal domain-containing protein</fullName>
    </recommendedName>
</protein>
<organism evidence="3 4">
    <name type="scientific">Penicillium crustosum</name>
    <name type="common">Blue mold fungus</name>
    <dbReference type="NCBI Taxonomy" id="36656"/>
    <lineage>
        <taxon>Eukaryota</taxon>
        <taxon>Fungi</taxon>
        <taxon>Dikarya</taxon>
        <taxon>Ascomycota</taxon>
        <taxon>Pezizomycotina</taxon>
        <taxon>Eurotiomycetes</taxon>
        <taxon>Eurotiomycetidae</taxon>
        <taxon>Eurotiales</taxon>
        <taxon>Aspergillaceae</taxon>
        <taxon>Penicillium</taxon>
    </lineage>
</organism>
<dbReference type="PANTHER" id="PTHR10039">
    <property type="entry name" value="AMELOGENIN"/>
    <property type="match status" value="1"/>
</dbReference>
<evidence type="ECO:0000256" key="1">
    <source>
        <dbReference type="ARBA" id="ARBA00022737"/>
    </source>
</evidence>
<keyword evidence="1" id="KW-0677">Repeat</keyword>